<dbReference type="NCBIfam" id="NF002834">
    <property type="entry name" value="PRK03011.1-5"/>
    <property type="match status" value="1"/>
</dbReference>
<keyword evidence="4 6" id="KW-0418">Kinase</keyword>
<comment type="catalytic activity">
    <reaction evidence="6">
        <text>butanoate + ATP = butanoyl phosphate + ADP</text>
        <dbReference type="Rhea" id="RHEA:13585"/>
        <dbReference type="ChEBI" id="CHEBI:17968"/>
        <dbReference type="ChEBI" id="CHEBI:30616"/>
        <dbReference type="ChEBI" id="CHEBI:58079"/>
        <dbReference type="ChEBI" id="CHEBI:456216"/>
        <dbReference type="EC" id="2.7.2.7"/>
    </reaction>
</comment>
<reference evidence="8" key="1">
    <citation type="journal article" date="2014" name="Int. J. Syst. Evol. Microbiol.">
        <title>Complete genome sequence of Corynebacterium casei LMG S-19264T (=DSM 44701T), isolated from a smear-ripened cheese.</title>
        <authorList>
            <consortium name="US DOE Joint Genome Institute (JGI-PGF)"/>
            <person name="Walter F."/>
            <person name="Albersmeier A."/>
            <person name="Kalinowski J."/>
            <person name="Ruckert C."/>
        </authorList>
    </citation>
    <scope>NUCLEOTIDE SEQUENCE</scope>
    <source>
        <strain evidence="8">JCM 31311</strain>
    </source>
</reference>
<organism evidence="8 9">
    <name type="scientific">Deinococcus ruber</name>
    <dbReference type="NCBI Taxonomy" id="1848197"/>
    <lineage>
        <taxon>Bacteria</taxon>
        <taxon>Thermotogati</taxon>
        <taxon>Deinococcota</taxon>
        <taxon>Deinococci</taxon>
        <taxon>Deinococcales</taxon>
        <taxon>Deinococcaceae</taxon>
        <taxon>Deinococcus</taxon>
    </lineage>
</organism>
<dbReference type="Proteomes" id="UP000603865">
    <property type="component" value="Unassembled WGS sequence"/>
</dbReference>
<keyword evidence="5 6" id="KW-0067">ATP-binding</keyword>
<dbReference type="PIRSF" id="PIRSF036458">
    <property type="entry name" value="Butyrate_kin"/>
    <property type="match status" value="1"/>
</dbReference>
<proteinExistence type="inferred from homology"/>
<keyword evidence="2 6" id="KW-0808">Transferase</keyword>
<dbReference type="EMBL" id="BMQL01000001">
    <property type="protein sequence ID" value="GGQ93969.1"/>
    <property type="molecule type" value="Genomic_DNA"/>
</dbReference>
<evidence type="ECO:0000256" key="7">
    <source>
        <dbReference type="RuleBase" id="RU003835"/>
    </source>
</evidence>
<dbReference type="GO" id="GO:0005524">
    <property type="term" value="F:ATP binding"/>
    <property type="evidence" value="ECO:0007669"/>
    <property type="project" value="UniProtKB-KW"/>
</dbReference>
<dbReference type="CDD" id="cd24011">
    <property type="entry name" value="ASKHA_NBD_BK"/>
    <property type="match status" value="1"/>
</dbReference>
<comment type="similarity">
    <text evidence="6 7">Belongs to the acetokinase family.</text>
</comment>
<dbReference type="Gene3D" id="3.30.420.40">
    <property type="match status" value="2"/>
</dbReference>
<sequence>MPHCARTAADLLAWAVMLAYVVNPGSSSTRLALADIQPSENPDLPGQLQVALTRAEVRLPERAAGQHPGQPLSEDEVALIVQELRHAAREWPAPAAVVSRGGEIGEVGAGTYSVTPELAAHALAGLSGQHSGNVGAALALGLAQVYGVPALIVDPPSVNELLPEARESGFPGVQREHHFHALNARAVGRRAAYEVGKPFHRARVVVAHLGVNISVTAFDQGRAIDTSGIGQGEGPFGATRAGPMPLPGLLGLAYGLERGELERRLSQEAGFWGLTGSSDLRELERQERADPRIRAAAEVFVHQVCKALGAYSAALPARPDALALSGGIARWESLIDRIERRVAWIAPVTVIPGDLELEALAEGAGRVLLGLEDARTWEPPN</sequence>
<dbReference type="AlphaFoldDB" id="A0A918F243"/>
<gene>
    <name evidence="6 8" type="primary">buk</name>
    <name evidence="8" type="ORF">GCM10008957_02600</name>
</gene>
<keyword evidence="9" id="KW-1185">Reference proteome</keyword>
<dbReference type="PANTHER" id="PTHR21060">
    <property type="entry name" value="ACETATE KINASE"/>
    <property type="match status" value="1"/>
</dbReference>
<dbReference type="Pfam" id="PF00871">
    <property type="entry name" value="Acetate_kinase"/>
    <property type="match status" value="1"/>
</dbReference>
<dbReference type="GO" id="GO:0006083">
    <property type="term" value="P:acetate metabolic process"/>
    <property type="evidence" value="ECO:0007669"/>
    <property type="project" value="TreeGrafter"/>
</dbReference>
<comment type="caution">
    <text evidence="8">The sequence shown here is derived from an EMBL/GenBank/DDBJ whole genome shotgun (WGS) entry which is preliminary data.</text>
</comment>
<dbReference type="InterPro" id="IPR043129">
    <property type="entry name" value="ATPase_NBD"/>
</dbReference>
<dbReference type="SUPFAM" id="SSF53067">
    <property type="entry name" value="Actin-like ATPase domain"/>
    <property type="match status" value="2"/>
</dbReference>
<evidence type="ECO:0000256" key="1">
    <source>
        <dbReference type="ARBA" id="ARBA00022490"/>
    </source>
</evidence>
<dbReference type="GO" id="GO:0047761">
    <property type="term" value="F:butyrate kinase activity"/>
    <property type="evidence" value="ECO:0007669"/>
    <property type="project" value="UniProtKB-UniRule"/>
</dbReference>
<dbReference type="GO" id="GO:0005737">
    <property type="term" value="C:cytoplasm"/>
    <property type="evidence" value="ECO:0007669"/>
    <property type="project" value="UniProtKB-SubCell"/>
</dbReference>
<evidence type="ECO:0000256" key="2">
    <source>
        <dbReference type="ARBA" id="ARBA00022679"/>
    </source>
</evidence>
<evidence type="ECO:0000313" key="9">
    <source>
        <dbReference type="Proteomes" id="UP000603865"/>
    </source>
</evidence>
<evidence type="ECO:0000256" key="5">
    <source>
        <dbReference type="ARBA" id="ARBA00022840"/>
    </source>
</evidence>
<keyword evidence="3 6" id="KW-0547">Nucleotide-binding</keyword>
<dbReference type="InterPro" id="IPR000890">
    <property type="entry name" value="Aliphatic_acid_kin_short-chain"/>
</dbReference>
<dbReference type="GO" id="GO:0008776">
    <property type="term" value="F:acetate kinase activity"/>
    <property type="evidence" value="ECO:0007669"/>
    <property type="project" value="TreeGrafter"/>
</dbReference>
<evidence type="ECO:0000256" key="3">
    <source>
        <dbReference type="ARBA" id="ARBA00022741"/>
    </source>
</evidence>
<evidence type="ECO:0000256" key="6">
    <source>
        <dbReference type="HAMAP-Rule" id="MF_00542"/>
    </source>
</evidence>
<dbReference type="PANTHER" id="PTHR21060:SF20">
    <property type="entry name" value="BUTYRATE KINASE 1-RELATED"/>
    <property type="match status" value="1"/>
</dbReference>
<dbReference type="PRINTS" id="PR00471">
    <property type="entry name" value="ACETATEKNASE"/>
</dbReference>
<keyword evidence="1 6" id="KW-0963">Cytoplasm</keyword>
<evidence type="ECO:0000256" key="4">
    <source>
        <dbReference type="ARBA" id="ARBA00022777"/>
    </source>
</evidence>
<dbReference type="HAMAP" id="MF_00542">
    <property type="entry name" value="Butyrate_kinase"/>
    <property type="match status" value="1"/>
</dbReference>
<comment type="subcellular location">
    <subcellularLocation>
        <location evidence="6">Cytoplasm</location>
    </subcellularLocation>
</comment>
<dbReference type="EC" id="2.7.2.7" evidence="6"/>
<protein>
    <recommendedName>
        <fullName evidence="6">Probable butyrate kinase</fullName>
        <shortName evidence="6">BK</shortName>
        <ecNumber evidence="6">2.7.2.7</ecNumber>
    </recommendedName>
    <alternativeName>
        <fullName evidence="6">Branched-chain carboxylic acid kinase</fullName>
    </alternativeName>
</protein>
<name>A0A918F243_9DEIO</name>
<dbReference type="InterPro" id="IPR011245">
    <property type="entry name" value="Butyrate_kin"/>
</dbReference>
<evidence type="ECO:0000313" key="8">
    <source>
        <dbReference type="EMBL" id="GGQ93969.1"/>
    </source>
</evidence>
<reference evidence="8" key="2">
    <citation type="submission" date="2020-09" db="EMBL/GenBank/DDBJ databases">
        <authorList>
            <person name="Sun Q."/>
            <person name="Ohkuma M."/>
        </authorList>
    </citation>
    <scope>NUCLEOTIDE SEQUENCE</scope>
    <source>
        <strain evidence="8">JCM 31311</strain>
    </source>
</reference>
<accession>A0A918F243</accession>